<dbReference type="AlphaFoldDB" id="A0A0J0YRG0"/>
<accession>A0A0J0YRG0</accession>
<dbReference type="PANTHER" id="PTHR30399">
    <property type="entry name" value="UNCHARACTERIZED PROTEIN YGJP"/>
    <property type="match status" value="1"/>
</dbReference>
<name>A0A0J0YRG0_9NEIS</name>
<protein>
    <recommendedName>
        <fullName evidence="1">YgjP-like metallopeptidase domain-containing protein</fullName>
    </recommendedName>
</protein>
<dbReference type="Gene3D" id="3.30.2010.10">
    <property type="entry name" value="Metalloproteases ('zincins'), catalytic domain"/>
    <property type="match status" value="1"/>
</dbReference>
<evidence type="ECO:0000259" key="1">
    <source>
        <dbReference type="Pfam" id="PF01863"/>
    </source>
</evidence>
<dbReference type="InterPro" id="IPR053136">
    <property type="entry name" value="UTP_pyrophosphatase-like"/>
</dbReference>
<dbReference type="OrthoDB" id="9811177at2"/>
<dbReference type="Proteomes" id="UP000036027">
    <property type="component" value="Unassembled WGS sequence"/>
</dbReference>
<gene>
    <name evidence="2" type="ORF">PL75_06420</name>
</gene>
<organism evidence="2 3">
    <name type="scientific">Neisseria arctica</name>
    <dbReference type="NCBI Taxonomy" id="1470200"/>
    <lineage>
        <taxon>Bacteria</taxon>
        <taxon>Pseudomonadati</taxon>
        <taxon>Pseudomonadota</taxon>
        <taxon>Betaproteobacteria</taxon>
        <taxon>Neisseriales</taxon>
        <taxon>Neisseriaceae</taxon>
        <taxon>Neisseria</taxon>
    </lineage>
</organism>
<keyword evidence="3" id="KW-1185">Reference proteome</keyword>
<reference evidence="2 3" key="1">
    <citation type="submission" date="2014-11" db="EMBL/GenBank/DDBJ databases">
        <title>Genome of a novel goose pathogen.</title>
        <authorList>
            <person name="Hansen C.M."/>
            <person name="Hueffer K."/>
            <person name="Choi S.C."/>
        </authorList>
    </citation>
    <scope>NUCLEOTIDE SEQUENCE [LARGE SCALE GENOMIC DNA]</scope>
    <source>
        <strain evidence="2 3">KH1503</strain>
    </source>
</reference>
<dbReference type="PANTHER" id="PTHR30399:SF1">
    <property type="entry name" value="UTP PYROPHOSPHATASE"/>
    <property type="match status" value="1"/>
</dbReference>
<dbReference type="CDD" id="cd07344">
    <property type="entry name" value="M48_yhfN_like"/>
    <property type="match status" value="1"/>
</dbReference>
<comment type="caution">
    <text evidence="2">The sequence shown here is derived from an EMBL/GenBank/DDBJ whole genome shotgun (WGS) entry which is preliminary data.</text>
</comment>
<feature type="domain" description="YgjP-like metallopeptidase" evidence="1">
    <location>
        <begin position="23"/>
        <end position="221"/>
    </location>
</feature>
<dbReference type="Pfam" id="PF01863">
    <property type="entry name" value="YgjP-like"/>
    <property type="match status" value="1"/>
</dbReference>
<sequence>MQISHTLSDGLSICLHIVRRAKKNIILRPMHGNQISLSIPPKLNEKQLRYWLQTNEKVLRNILKRNLAETPPENNIPQKIWYRGISHDVRSHNKPYIEIAENHIFLPEKEQEQQKAHLLRFLRTQAENILLPRLQTHAEQLELFPAAIALSNAKTFWGVCRTQSGIRLNYRLIGAPDFVIDYVCIHELCHLVHPNHSKQFWAAVNLYTPHTINAKTWLKQHGKELFILE</sequence>
<dbReference type="STRING" id="1470200.PL75_06420"/>
<dbReference type="InterPro" id="IPR002725">
    <property type="entry name" value="YgjP-like_metallopeptidase"/>
</dbReference>
<dbReference type="RefSeq" id="WP_047761098.1">
    <property type="nucleotide sequence ID" value="NZ_CP091510.1"/>
</dbReference>
<dbReference type="EMBL" id="JTDO01000009">
    <property type="protein sequence ID" value="KLT72712.1"/>
    <property type="molecule type" value="Genomic_DNA"/>
</dbReference>
<evidence type="ECO:0000313" key="3">
    <source>
        <dbReference type="Proteomes" id="UP000036027"/>
    </source>
</evidence>
<evidence type="ECO:0000313" key="2">
    <source>
        <dbReference type="EMBL" id="KLT72712.1"/>
    </source>
</evidence>
<proteinExistence type="predicted"/>
<dbReference type="PATRIC" id="fig|1470200.3.peg.2501"/>